<proteinExistence type="predicted"/>
<gene>
    <name evidence="1" type="ORF">C2845_PM09G02080</name>
</gene>
<dbReference type="Proteomes" id="UP000275267">
    <property type="component" value="Unassembled WGS sequence"/>
</dbReference>
<keyword evidence="2" id="KW-1185">Reference proteome</keyword>
<accession>A0A3L6S311</accession>
<dbReference type="EMBL" id="PQIB02000006">
    <property type="protein sequence ID" value="RLN13656.1"/>
    <property type="molecule type" value="Genomic_DNA"/>
</dbReference>
<protein>
    <submittedName>
        <fullName evidence="1">Uncharacterized protein</fullName>
    </submittedName>
</protein>
<evidence type="ECO:0000313" key="2">
    <source>
        <dbReference type="Proteomes" id="UP000275267"/>
    </source>
</evidence>
<dbReference type="OrthoDB" id="770030at2759"/>
<organism evidence="1 2">
    <name type="scientific">Panicum miliaceum</name>
    <name type="common">Proso millet</name>
    <name type="synonym">Broomcorn millet</name>
    <dbReference type="NCBI Taxonomy" id="4540"/>
    <lineage>
        <taxon>Eukaryota</taxon>
        <taxon>Viridiplantae</taxon>
        <taxon>Streptophyta</taxon>
        <taxon>Embryophyta</taxon>
        <taxon>Tracheophyta</taxon>
        <taxon>Spermatophyta</taxon>
        <taxon>Magnoliopsida</taxon>
        <taxon>Liliopsida</taxon>
        <taxon>Poales</taxon>
        <taxon>Poaceae</taxon>
        <taxon>PACMAD clade</taxon>
        <taxon>Panicoideae</taxon>
        <taxon>Panicodae</taxon>
        <taxon>Paniceae</taxon>
        <taxon>Panicinae</taxon>
        <taxon>Panicum</taxon>
        <taxon>Panicum sect. Panicum</taxon>
    </lineage>
</organism>
<dbReference type="AlphaFoldDB" id="A0A3L6S311"/>
<comment type="caution">
    <text evidence="1">The sequence shown here is derived from an EMBL/GenBank/DDBJ whole genome shotgun (WGS) entry which is preliminary data.</text>
</comment>
<sequence>MALVQGYTAEELAIAGEFLTTWLPFLSAGLCPSCVESLRGRVDSLLPRGNRRPPWLGFCVAVHLCY</sequence>
<evidence type="ECO:0000313" key="1">
    <source>
        <dbReference type="EMBL" id="RLN13656.1"/>
    </source>
</evidence>
<reference evidence="2" key="1">
    <citation type="journal article" date="2019" name="Nat. Commun.">
        <title>The genome of broomcorn millet.</title>
        <authorList>
            <person name="Zou C."/>
            <person name="Miki D."/>
            <person name="Li D."/>
            <person name="Tang Q."/>
            <person name="Xiao L."/>
            <person name="Rajput S."/>
            <person name="Deng P."/>
            <person name="Jia W."/>
            <person name="Huang R."/>
            <person name="Zhang M."/>
            <person name="Sun Y."/>
            <person name="Hu J."/>
            <person name="Fu X."/>
            <person name="Schnable P.S."/>
            <person name="Li F."/>
            <person name="Zhang H."/>
            <person name="Feng B."/>
            <person name="Zhu X."/>
            <person name="Liu R."/>
            <person name="Schnable J.C."/>
            <person name="Zhu J.-K."/>
            <person name="Zhang H."/>
        </authorList>
    </citation>
    <scope>NUCLEOTIDE SEQUENCE [LARGE SCALE GENOMIC DNA]</scope>
</reference>
<dbReference type="STRING" id="4540.A0A3L6S311"/>
<name>A0A3L6S311_PANMI</name>